<evidence type="ECO:0000313" key="7">
    <source>
        <dbReference type="Proteomes" id="UP000262004"/>
    </source>
</evidence>
<comment type="similarity">
    <text evidence="2">Belongs to the HPF/YfiA ribosome-associated protein family. Short HPF subfamily.</text>
</comment>
<comment type="subunit">
    <text evidence="3">Associates exclusively with 100S ribosomes, which are dimers of 70S ribosomes.</text>
</comment>
<dbReference type="KEGG" id="htl:HPTL_0146"/>
<dbReference type="PANTHER" id="PTHR33231:SF1">
    <property type="entry name" value="30S RIBOSOMAL PROTEIN"/>
    <property type="match status" value="1"/>
</dbReference>
<evidence type="ECO:0000313" key="6">
    <source>
        <dbReference type="EMBL" id="BBD76416.1"/>
    </source>
</evidence>
<evidence type="ECO:0000256" key="4">
    <source>
        <dbReference type="ARBA" id="ARBA00041148"/>
    </source>
</evidence>
<proteinExistence type="inferred from homology"/>
<dbReference type="InterPro" id="IPR003489">
    <property type="entry name" value="RHF/RaiA"/>
</dbReference>
<dbReference type="AlphaFoldDB" id="A0A2Z6DVE7"/>
<evidence type="ECO:0000256" key="5">
    <source>
        <dbReference type="ARBA" id="ARBA00041319"/>
    </source>
</evidence>
<evidence type="ECO:0000256" key="2">
    <source>
        <dbReference type="ARBA" id="ARBA00038434"/>
    </source>
</evidence>
<dbReference type="OrthoDB" id="9795980at2"/>
<dbReference type="GO" id="GO:0022627">
    <property type="term" value="C:cytosolic small ribosomal subunit"/>
    <property type="evidence" value="ECO:0007669"/>
    <property type="project" value="TreeGrafter"/>
</dbReference>
<keyword evidence="6" id="KW-0687">Ribonucleoprotein</keyword>
<dbReference type="SUPFAM" id="SSF69754">
    <property type="entry name" value="Ribosome binding protein Y (YfiA homologue)"/>
    <property type="match status" value="1"/>
</dbReference>
<accession>A0A2Z6DVE7</accession>
<organism evidence="6 7">
    <name type="scientific">Hydrogenophilus thermoluteolus</name>
    <name type="common">Pseudomonas hydrogenothermophila</name>
    <dbReference type="NCBI Taxonomy" id="297"/>
    <lineage>
        <taxon>Bacteria</taxon>
        <taxon>Pseudomonadati</taxon>
        <taxon>Pseudomonadota</taxon>
        <taxon>Hydrogenophilia</taxon>
        <taxon>Hydrogenophilales</taxon>
        <taxon>Hydrogenophilaceae</taxon>
        <taxon>Hydrogenophilus</taxon>
    </lineage>
</organism>
<keyword evidence="6" id="KW-0689">Ribosomal protein</keyword>
<gene>
    <name evidence="6" type="ORF">HPTL_0146</name>
</gene>
<dbReference type="GO" id="GO:0043024">
    <property type="term" value="F:ribosomal small subunit binding"/>
    <property type="evidence" value="ECO:0007669"/>
    <property type="project" value="TreeGrafter"/>
</dbReference>
<dbReference type="InterPro" id="IPR050574">
    <property type="entry name" value="HPF/YfiA_ribosome-assoc"/>
</dbReference>
<dbReference type="EMBL" id="AP018558">
    <property type="protein sequence ID" value="BBD76416.1"/>
    <property type="molecule type" value="Genomic_DNA"/>
</dbReference>
<dbReference type="RefSeq" id="WP_119334260.1">
    <property type="nucleotide sequence ID" value="NZ_AP018558.1"/>
</dbReference>
<dbReference type="Gene3D" id="3.30.160.100">
    <property type="entry name" value="Ribosome hibernation promotion factor-like"/>
    <property type="match status" value="1"/>
</dbReference>
<dbReference type="InterPro" id="IPR036567">
    <property type="entry name" value="RHF-like"/>
</dbReference>
<name>A0A2Z6DVE7_HYDTE</name>
<dbReference type="PANTHER" id="PTHR33231">
    <property type="entry name" value="30S RIBOSOMAL PROTEIN"/>
    <property type="match status" value="1"/>
</dbReference>
<dbReference type="NCBIfam" id="TIGR00741">
    <property type="entry name" value="yfiA"/>
    <property type="match status" value="1"/>
</dbReference>
<sequence length="105" mass="11857">MNLNITGRHVEVTEALEQYAREKLEHVIRHFDHVTSCHVILSVEKNEQKAECTLHVKGKDIHAHAVGADLYAAIDAMIDKLDRQVRKHKEIVTNHHNGPAAPDAE</sequence>
<dbReference type="GO" id="GO:0045900">
    <property type="term" value="P:negative regulation of translational elongation"/>
    <property type="evidence" value="ECO:0007669"/>
    <property type="project" value="TreeGrafter"/>
</dbReference>
<keyword evidence="7" id="KW-1185">Reference proteome</keyword>
<evidence type="ECO:0000256" key="3">
    <source>
        <dbReference type="ARBA" id="ARBA00038695"/>
    </source>
</evidence>
<dbReference type="FunFam" id="3.30.160.100:FF:000001">
    <property type="entry name" value="Ribosome hibernation promoting factor"/>
    <property type="match status" value="1"/>
</dbReference>
<dbReference type="CDD" id="cd00552">
    <property type="entry name" value="RaiA"/>
    <property type="match status" value="1"/>
</dbReference>
<reference evidence="6 7" key="1">
    <citation type="submission" date="2018-04" db="EMBL/GenBank/DDBJ databases">
        <title>Complete genome sequence of Hydrogenophilus thermoluteolus TH-1.</title>
        <authorList>
            <person name="Arai H."/>
        </authorList>
    </citation>
    <scope>NUCLEOTIDE SEQUENCE [LARGE SCALE GENOMIC DNA]</scope>
    <source>
        <strain evidence="6 7">TH-1</strain>
    </source>
</reference>
<dbReference type="Proteomes" id="UP000262004">
    <property type="component" value="Chromosome"/>
</dbReference>
<keyword evidence="1" id="KW-0810">Translation regulation</keyword>
<protein>
    <recommendedName>
        <fullName evidence="4">Ribosome hibernation promoting factor</fullName>
    </recommendedName>
    <alternativeName>
        <fullName evidence="5">Hibernation factor HPF</fullName>
    </alternativeName>
</protein>
<evidence type="ECO:0000256" key="1">
    <source>
        <dbReference type="ARBA" id="ARBA00022845"/>
    </source>
</evidence>
<dbReference type="Pfam" id="PF02482">
    <property type="entry name" value="Ribosomal_S30AE"/>
    <property type="match status" value="1"/>
</dbReference>